<organism evidence="1 2">
    <name type="scientific">Pricia antarctica</name>
    <dbReference type="NCBI Taxonomy" id="641691"/>
    <lineage>
        <taxon>Bacteria</taxon>
        <taxon>Pseudomonadati</taxon>
        <taxon>Bacteroidota</taxon>
        <taxon>Flavobacteriia</taxon>
        <taxon>Flavobacteriales</taxon>
        <taxon>Flavobacteriaceae</taxon>
        <taxon>Pricia</taxon>
    </lineage>
</organism>
<reference evidence="1 2" key="1">
    <citation type="submission" date="2016-10" db="EMBL/GenBank/DDBJ databases">
        <authorList>
            <person name="de Groot N.N."/>
        </authorList>
    </citation>
    <scope>NUCLEOTIDE SEQUENCE [LARGE SCALE GENOMIC DNA]</scope>
    <source>
        <strain evidence="1 2">DSM 23421</strain>
    </source>
</reference>
<dbReference type="InterPro" id="IPR042099">
    <property type="entry name" value="ANL_N_sf"/>
</dbReference>
<sequence length="450" mass="52357">MKSTAEMLQNFRKCLFWSLDVLRGSKVKAHYRDIQNIIENFSSVESRNRRAESLRKLLNHAVNTTPFYRQFAEFGSIEDFPVINKNSIRDQYDNFGSSVIKDETNYQVYTSGSTGTPFRVFHDKNKRDRHSADVTYFNRKAGFEIGNKLYYIRHWDRYNTSKPWMVWRKNVHMHPVSRLSPKDIEHLLGAMSEDRSPKGILCYASALDEIKRFLESTDKAPHIKGIKSIIAMSETLNQHTRKSIEEFWGVPVVSRYSNVENGILAQQSFGGTEFYINWASYFVEILEMDTDKPAKPGDRGRIVITDLYNYCMPMIRYDTGDIGQMGQYTENGIEYPVLNRVEGRKMDMVFDTEGKMLSPYVVYHILKYPHIEQYQFIQEREKMYLIKLNVSPEFHSGEAIKMEFKIHLGSDAEIQLEFVDDIPLLSSGKRKFVINKLHGGMGQELSRSQA</sequence>
<proteinExistence type="predicted"/>
<dbReference type="Gene3D" id="3.40.50.12780">
    <property type="entry name" value="N-terminal domain of ligase-like"/>
    <property type="match status" value="1"/>
</dbReference>
<dbReference type="OrthoDB" id="580775at2"/>
<evidence type="ECO:0000313" key="1">
    <source>
        <dbReference type="EMBL" id="SDF21499.1"/>
    </source>
</evidence>
<dbReference type="SUPFAM" id="SSF56801">
    <property type="entry name" value="Acetyl-CoA synthetase-like"/>
    <property type="match status" value="1"/>
</dbReference>
<protein>
    <submittedName>
        <fullName evidence="1">Phenylacetate-CoA ligase</fullName>
    </submittedName>
</protein>
<dbReference type="Proteomes" id="UP000199109">
    <property type="component" value="Unassembled WGS sequence"/>
</dbReference>
<dbReference type="InterPro" id="IPR053158">
    <property type="entry name" value="CapK_Type1_Caps_Biosynth"/>
</dbReference>
<accession>A0A1G7JAJ1</accession>
<dbReference type="PANTHER" id="PTHR36932">
    <property type="entry name" value="CAPSULAR POLYSACCHARIDE BIOSYNTHESIS PROTEIN"/>
    <property type="match status" value="1"/>
</dbReference>
<dbReference type="STRING" id="641691.SAMN05421636_1208"/>
<dbReference type="EMBL" id="FNAO01000020">
    <property type="protein sequence ID" value="SDF21499.1"/>
    <property type="molecule type" value="Genomic_DNA"/>
</dbReference>
<keyword evidence="1" id="KW-0436">Ligase</keyword>
<dbReference type="PANTHER" id="PTHR36932:SF1">
    <property type="entry name" value="CAPSULAR POLYSACCHARIDE BIOSYNTHESIS PROTEIN"/>
    <property type="match status" value="1"/>
</dbReference>
<evidence type="ECO:0000313" key="2">
    <source>
        <dbReference type="Proteomes" id="UP000199109"/>
    </source>
</evidence>
<keyword evidence="2" id="KW-1185">Reference proteome</keyword>
<name>A0A1G7JAJ1_9FLAO</name>
<dbReference type="GO" id="GO:0016874">
    <property type="term" value="F:ligase activity"/>
    <property type="evidence" value="ECO:0007669"/>
    <property type="project" value="UniProtKB-KW"/>
</dbReference>
<dbReference type="AlphaFoldDB" id="A0A1G7JAJ1"/>
<gene>
    <name evidence="1" type="ORF">SAMN05421636_1208</name>
</gene>